<dbReference type="InterPro" id="IPR013783">
    <property type="entry name" value="Ig-like_fold"/>
</dbReference>
<evidence type="ECO:0000259" key="3">
    <source>
        <dbReference type="PROSITE" id="PS51762"/>
    </source>
</evidence>
<sequence length="633" mass="67401">MKVVTISRPAEVRGGLRRRGGFAGGLLVVAALWLSPAWAADAWAPGAGWTLVWADEFDGTAIDTDNWTYDLGAGGWGNNEKETYTKENAFLENGTLVIEARKNPDGSYTSSRLKGQGRRSWKYGKVAARIRLPQGQGIWPAFWMLGDTISSVGWPRCGEIDIMEMIGGGENRDDTIYGTLHWEANGTHASYGSGARELPDPQFLYEDYHVFEIEWSEHEVIWKRDAVEYFRTSVDTTLWPTMAEFHAPFFILLNLAVGGNWPGNPDATTVFPQRMAVDWVRVYQTGERPPTVITAPASQTVAAGSGVTLAVTAGGTAPAAYHWRQAGRERAVTAEPQLTIAALGAADAGDYDVVVENALGTATSRVALVGITSTGKVLGTGQELTPVDIRHPNGNVFDQVLLTGAAEAITADAGQVTRTSFIDTDGDIVQVEFSGPGTLSLVLDAPTGPAKAEKYNQDNVSYMKGHAGIVIAGATEQTNVSVFSVGKATAVNQTLFKDGVSYDGVADLAFIAILSSDGKFGGIRAANATFFTDKGHTGIYAPGVEFTGPVFVGDVSAYDHAKPVLVLGSAADVRVAGGDFFQDNGESVQVSGVSQLKFTAGSDSHGRELAAQRNRAVLMQDGQDVTARVVVNP</sequence>
<dbReference type="CDD" id="cd08023">
    <property type="entry name" value="GH16_laminarinase_like"/>
    <property type="match status" value="1"/>
</dbReference>
<dbReference type="PANTHER" id="PTHR10963">
    <property type="entry name" value="GLYCOSYL HYDROLASE-RELATED"/>
    <property type="match status" value="1"/>
</dbReference>
<dbReference type="PROSITE" id="PS51762">
    <property type="entry name" value="GH16_2"/>
    <property type="match status" value="1"/>
</dbReference>
<organism evidence="4 5">
    <name type="scientific">Opitutus terrae (strain DSM 11246 / JCM 15787 / PB90-1)</name>
    <dbReference type="NCBI Taxonomy" id="452637"/>
    <lineage>
        <taxon>Bacteria</taxon>
        <taxon>Pseudomonadati</taxon>
        <taxon>Verrucomicrobiota</taxon>
        <taxon>Opitutia</taxon>
        <taxon>Opitutales</taxon>
        <taxon>Opitutaceae</taxon>
        <taxon>Opitutus</taxon>
    </lineage>
</organism>
<dbReference type="InterPro" id="IPR036179">
    <property type="entry name" value="Ig-like_dom_sf"/>
</dbReference>
<dbReference type="KEGG" id="ote:Oter_4617"/>
<feature type="domain" description="Ig-like" evidence="2">
    <location>
        <begin position="290"/>
        <end position="369"/>
    </location>
</feature>
<dbReference type="PROSITE" id="PS50835">
    <property type="entry name" value="IG_LIKE"/>
    <property type="match status" value="1"/>
</dbReference>
<proteinExistence type="inferred from homology"/>
<dbReference type="InterPro" id="IPR013098">
    <property type="entry name" value="Ig_I-set"/>
</dbReference>
<dbReference type="Gene3D" id="2.60.40.10">
    <property type="entry name" value="Immunoglobulins"/>
    <property type="match status" value="1"/>
</dbReference>
<dbReference type="Pfam" id="PF07679">
    <property type="entry name" value="I-set"/>
    <property type="match status" value="1"/>
</dbReference>
<dbReference type="SUPFAM" id="SSF48726">
    <property type="entry name" value="Immunoglobulin"/>
    <property type="match status" value="1"/>
</dbReference>
<dbReference type="AlphaFoldDB" id="B2A0D4"/>
<keyword evidence="5" id="KW-1185">Reference proteome</keyword>
<dbReference type="GO" id="GO:0042973">
    <property type="term" value="F:glucan endo-1,3-beta-D-glucosidase activity"/>
    <property type="evidence" value="ECO:0007669"/>
    <property type="project" value="UniProtKB-EC"/>
</dbReference>
<evidence type="ECO:0000256" key="1">
    <source>
        <dbReference type="ARBA" id="ARBA00006865"/>
    </source>
</evidence>
<dbReference type="Pfam" id="PF00722">
    <property type="entry name" value="Glyco_hydro_16"/>
    <property type="match status" value="1"/>
</dbReference>
<dbReference type="SUPFAM" id="SSF49899">
    <property type="entry name" value="Concanavalin A-like lectins/glucanases"/>
    <property type="match status" value="1"/>
</dbReference>
<gene>
    <name evidence="4" type="ordered locus">Oter_4617</name>
</gene>
<dbReference type="eggNOG" id="COG2273">
    <property type="taxonomic scope" value="Bacteria"/>
</dbReference>
<comment type="similarity">
    <text evidence="1">Belongs to the glycosyl hydrolase 16 family.</text>
</comment>
<keyword evidence="4" id="KW-0378">Hydrolase</keyword>
<dbReference type="HOGENOM" id="CLU_432025_0_0_0"/>
<dbReference type="Gene3D" id="2.60.120.200">
    <property type="match status" value="1"/>
</dbReference>
<evidence type="ECO:0000259" key="2">
    <source>
        <dbReference type="PROSITE" id="PS50835"/>
    </source>
</evidence>
<dbReference type="Proteomes" id="UP000007013">
    <property type="component" value="Chromosome"/>
</dbReference>
<dbReference type="InterPro" id="IPR050546">
    <property type="entry name" value="Glycosyl_Hydrlase_16"/>
</dbReference>
<dbReference type="EMBL" id="CP001032">
    <property type="protein sequence ID" value="ACB77888.1"/>
    <property type="molecule type" value="Genomic_DNA"/>
</dbReference>
<evidence type="ECO:0000313" key="5">
    <source>
        <dbReference type="Proteomes" id="UP000007013"/>
    </source>
</evidence>
<dbReference type="EC" id="3.2.1.39" evidence="4"/>
<dbReference type="InterPro" id="IPR000757">
    <property type="entry name" value="Beta-glucanase-like"/>
</dbReference>
<dbReference type="InterPro" id="IPR007110">
    <property type="entry name" value="Ig-like_dom"/>
</dbReference>
<dbReference type="CAZy" id="GH16">
    <property type="family name" value="Glycoside Hydrolase Family 16"/>
</dbReference>
<dbReference type="GO" id="GO:0005975">
    <property type="term" value="P:carbohydrate metabolic process"/>
    <property type="evidence" value="ECO:0007669"/>
    <property type="project" value="InterPro"/>
</dbReference>
<evidence type="ECO:0000313" key="4">
    <source>
        <dbReference type="EMBL" id="ACB77888.1"/>
    </source>
</evidence>
<dbReference type="PANTHER" id="PTHR10963:SF55">
    <property type="entry name" value="GLYCOSIDE HYDROLASE FAMILY 16 PROTEIN"/>
    <property type="match status" value="1"/>
</dbReference>
<feature type="domain" description="GH16" evidence="3">
    <location>
        <begin position="55"/>
        <end position="288"/>
    </location>
</feature>
<name>B2A0D4_OPITP</name>
<keyword evidence="4" id="KW-0326">Glycosidase</keyword>
<dbReference type="STRING" id="452637.Oter_4617"/>
<protein>
    <submittedName>
        <fullName evidence="4">Glucan endo-1,3-beta-D-glucosidase</fullName>
        <ecNumber evidence="4">3.2.1.39</ecNumber>
    </submittedName>
</protein>
<accession>B2A0D4</accession>
<dbReference type="InterPro" id="IPR013320">
    <property type="entry name" value="ConA-like_dom_sf"/>
</dbReference>
<reference evidence="4 5" key="1">
    <citation type="journal article" date="2011" name="J. Bacteriol.">
        <title>Genome sequence of the verrucomicrobium Opitutus terrae PB90-1, an abundant inhabitant of rice paddy soil ecosystems.</title>
        <authorList>
            <person name="van Passel M.W."/>
            <person name="Kant R."/>
            <person name="Palva A."/>
            <person name="Copeland A."/>
            <person name="Lucas S."/>
            <person name="Lapidus A."/>
            <person name="Glavina del Rio T."/>
            <person name="Pitluck S."/>
            <person name="Goltsman E."/>
            <person name="Clum A."/>
            <person name="Sun H."/>
            <person name="Schmutz J."/>
            <person name="Larimer F.W."/>
            <person name="Land M.L."/>
            <person name="Hauser L."/>
            <person name="Kyrpides N."/>
            <person name="Mikhailova N."/>
            <person name="Richardson P.P."/>
            <person name="Janssen P.H."/>
            <person name="de Vos W.M."/>
            <person name="Smidt H."/>
        </authorList>
    </citation>
    <scope>NUCLEOTIDE SEQUENCE [LARGE SCALE GENOMIC DNA]</scope>
    <source>
        <strain evidence="5">DSM 11246 / JCM 15787 / PB90-1</strain>
    </source>
</reference>